<dbReference type="EMBL" id="UZAF01018167">
    <property type="protein sequence ID" value="VDO48709.1"/>
    <property type="molecule type" value="Genomic_DNA"/>
</dbReference>
<evidence type="ECO:0000313" key="3">
    <source>
        <dbReference type="WBParaSite" id="HPLM_0001333601-mRNA-1"/>
    </source>
</evidence>
<keyword evidence="2" id="KW-1185">Reference proteome</keyword>
<accession>A0A0N4WPM3</accession>
<dbReference type="AlphaFoldDB" id="A0A0N4WPM3"/>
<reference evidence="1 2" key="2">
    <citation type="submission" date="2018-11" db="EMBL/GenBank/DDBJ databases">
        <authorList>
            <consortium name="Pathogen Informatics"/>
        </authorList>
    </citation>
    <scope>NUCLEOTIDE SEQUENCE [LARGE SCALE GENOMIC DNA]</scope>
    <source>
        <strain evidence="1 2">MHpl1</strain>
    </source>
</reference>
<sequence>MIPAKVVCKRSYKKTHFRSSKTLSHGVRWVSSFVEAFGSHTDYFPPKI</sequence>
<proteinExistence type="predicted"/>
<name>A0A0N4WPM3_HAEPC</name>
<dbReference type="WBParaSite" id="HPLM_0001333601-mRNA-1">
    <property type="protein sequence ID" value="HPLM_0001333601-mRNA-1"/>
    <property type="gene ID" value="HPLM_0001333601"/>
</dbReference>
<reference evidence="3" key="1">
    <citation type="submission" date="2017-02" db="UniProtKB">
        <authorList>
            <consortium name="WormBaseParasite"/>
        </authorList>
    </citation>
    <scope>IDENTIFICATION</scope>
</reference>
<protein>
    <submittedName>
        <fullName evidence="1 3">Uncharacterized protein</fullName>
    </submittedName>
</protein>
<organism evidence="3">
    <name type="scientific">Haemonchus placei</name>
    <name type="common">Barber's pole worm</name>
    <dbReference type="NCBI Taxonomy" id="6290"/>
    <lineage>
        <taxon>Eukaryota</taxon>
        <taxon>Metazoa</taxon>
        <taxon>Ecdysozoa</taxon>
        <taxon>Nematoda</taxon>
        <taxon>Chromadorea</taxon>
        <taxon>Rhabditida</taxon>
        <taxon>Rhabditina</taxon>
        <taxon>Rhabditomorpha</taxon>
        <taxon>Strongyloidea</taxon>
        <taxon>Trichostrongylidae</taxon>
        <taxon>Haemonchus</taxon>
    </lineage>
</organism>
<dbReference type="Proteomes" id="UP000268014">
    <property type="component" value="Unassembled WGS sequence"/>
</dbReference>
<gene>
    <name evidence="1" type="ORF">HPLM_LOCUS13328</name>
</gene>
<evidence type="ECO:0000313" key="2">
    <source>
        <dbReference type="Proteomes" id="UP000268014"/>
    </source>
</evidence>
<evidence type="ECO:0000313" key="1">
    <source>
        <dbReference type="EMBL" id="VDO48709.1"/>
    </source>
</evidence>